<dbReference type="GO" id="GO:0005952">
    <property type="term" value="C:cAMP-dependent protein kinase complex"/>
    <property type="evidence" value="ECO:0007669"/>
    <property type="project" value="InterPro"/>
</dbReference>
<evidence type="ECO:0000256" key="4">
    <source>
        <dbReference type="ARBA" id="ARBA00022475"/>
    </source>
</evidence>
<keyword evidence="16" id="KW-1185">Reference proteome</keyword>
<dbReference type="SMART" id="SM00100">
    <property type="entry name" value="cNMP"/>
    <property type="match status" value="2"/>
</dbReference>
<reference evidence="15 16" key="1">
    <citation type="journal article" date="2017" name="Gigascience">
        <title>Draft genome of the honey bee ectoparasitic mite, Tropilaelaps mercedesae, is shaped by the parasitic life history.</title>
        <authorList>
            <person name="Dong X."/>
            <person name="Armstrong S.D."/>
            <person name="Xia D."/>
            <person name="Makepeace B.L."/>
            <person name="Darby A.C."/>
            <person name="Kadowaki T."/>
        </authorList>
    </citation>
    <scope>NUCLEOTIDE SEQUENCE [LARGE SCALE GENOMIC DNA]</scope>
    <source>
        <strain evidence="15">Wuxi-XJTLU</strain>
    </source>
</reference>
<dbReference type="InterPro" id="IPR014710">
    <property type="entry name" value="RmlC-like_jellyroll"/>
</dbReference>
<evidence type="ECO:0000256" key="7">
    <source>
        <dbReference type="ARBA" id="ARBA00022566"/>
    </source>
</evidence>
<evidence type="ECO:0000259" key="14">
    <source>
        <dbReference type="PROSITE" id="PS50042"/>
    </source>
</evidence>
<accession>A0A1V9XAI4</accession>
<dbReference type="SUPFAM" id="SSF51206">
    <property type="entry name" value="cAMP-binding domain-like"/>
    <property type="match status" value="2"/>
</dbReference>
<dbReference type="Proteomes" id="UP000192247">
    <property type="component" value="Unassembled WGS sequence"/>
</dbReference>
<comment type="caution">
    <text evidence="15">The sequence shown here is derived from an EMBL/GenBank/DDBJ whole genome shotgun (WGS) entry which is preliminary data.</text>
</comment>
<dbReference type="InParanoid" id="A0A1V9XAI4"/>
<dbReference type="InterPro" id="IPR018490">
    <property type="entry name" value="cNMP-bd_dom_sf"/>
</dbReference>
<evidence type="ECO:0000256" key="1">
    <source>
        <dbReference type="ARBA" id="ARBA00004236"/>
    </source>
</evidence>
<name>A0A1V9XAI4_9ACAR</name>
<evidence type="ECO:0000256" key="8">
    <source>
        <dbReference type="ARBA" id="ARBA00022737"/>
    </source>
</evidence>
<evidence type="ECO:0000256" key="12">
    <source>
        <dbReference type="ARBA" id="ARBA00037198"/>
    </source>
</evidence>
<evidence type="ECO:0000256" key="9">
    <source>
        <dbReference type="ARBA" id="ARBA00022741"/>
    </source>
</evidence>
<evidence type="ECO:0000256" key="5">
    <source>
        <dbReference type="ARBA" id="ARBA00022490"/>
    </source>
</evidence>
<dbReference type="AlphaFoldDB" id="A0A1V9XAI4"/>
<proteinExistence type="inferred from homology"/>
<dbReference type="OrthoDB" id="417078at2759"/>
<feature type="domain" description="Cyclic nucleotide-binding" evidence="14">
    <location>
        <begin position="194"/>
        <end position="319"/>
    </location>
</feature>
<dbReference type="PANTHER" id="PTHR11635:SF153">
    <property type="entry name" value="CAMP-DEPENDENT PROTEIN KINASE TYPE II-ALPHA REGULATORY SUBUNIT"/>
    <property type="match status" value="1"/>
</dbReference>
<dbReference type="PANTHER" id="PTHR11635">
    <property type="entry name" value="CAMP-DEPENDENT PROTEIN KINASE REGULATORY CHAIN"/>
    <property type="match status" value="1"/>
</dbReference>
<sequence length="337" mass="38703">MESRLRPVCVGSLINLNMSQKLKNRMRGSRIAPNGNVEVYFNKDWPGPVHQKTEEEKASILNVLLIQTNILRHQDRQLLEEVVKQFYRKTVAMDVKVVEQGKNVDNFYIVNRGLFHETEGAGHDGLEVVKFYNDEGSFMEKALLYTVTAPTTIVSRNTDGSLWVLNRETYKMAVAYYRHMRHRTTVRLMNQVPVLRLVELERKNRISEALESRYYDAKSVIYSEKDVLDGLYIVITGSVMLYHVSDAGERHPIEGADELIHGHYFGQTAFTWKMGKRRSESAMALEPTTLAFLSVAVFHSQVGDFVTALRRGRLTRVERLRSMIEKPRLLPAGEIVD</sequence>
<evidence type="ECO:0000256" key="2">
    <source>
        <dbReference type="ARBA" id="ARBA00004496"/>
    </source>
</evidence>
<keyword evidence="11" id="KW-0114">cAMP</keyword>
<evidence type="ECO:0000256" key="11">
    <source>
        <dbReference type="ARBA" id="ARBA00023149"/>
    </source>
</evidence>
<keyword evidence="8" id="KW-0677">Repeat</keyword>
<keyword evidence="15" id="KW-0418">Kinase</keyword>
<dbReference type="GO" id="GO:0030552">
    <property type="term" value="F:cAMP binding"/>
    <property type="evidence" value="ECO:0007669"/>
    <property type="project" value="UniProtKB-KW"/>
</dbReference>
<comment type="similarity">
    <text evidence="3">Belongs to the cAMP-dependent kinase regulatory chain family.</text>
</comment>
<dbReference type="Gene3D" id="2.60.120.10">
    <property type="entry name" value="Jelly Rolls"/>
    <property type="match status" value="2"/>
</dbReference>
<protein>
    <recommendedName>
        <fullName evidence="13">cAMP-dependent protein kinase type II-alpha regulatory subunit</fullName>
    </recommendedName>
</protein>
<dbReference type="InterPro" id="IPR050503">
    <property type="entry name" value="cAMP-dep_PK_reg_su-like"/>
</dbReference>
<comment type="subcellular location">
    <subcellularLocation>
        <location evidence="1">Cell membrane</location>
    </subcellularLocation>
    <subcellularLocation>
        <location evidence="2">Cytoplasm</location>
    </subcellularLocation>
</comment>
<evidence type="ECO:0000313" key="16">
    <source>
        <dbReference type="Proteomes" id="UP000192247"/>
    </source>
</evidence>
<evidence type="ECO:0000256" key="6">
    <source>
        <dbReference type="ARBA" id="ARBA00022553"/>
    </source>
</evidence>
<dbReference type="STRING" id="418985.A0A1V9XAI4"/>
<dbReference type="GO" id="GO:0005886">
    <property type="term" value="C:plasma membrane"/>
    <property type="evidence" value="ECO:0007669"/>
    <property type="project" value="UniProtKB-SubCell"/>
</dbReference>
<evidence type="ECO:0000256" key="3">
    <source>
        <dbReference type="ARBA" id="ARBA00005753"/>
    </source>
</evidence>
<dbReference type="EMBL" id="MNPL01017676">
    <property type="protein sequence ID" value="OQR70403.1"/>
    <property type="molecule type" value="Genomic_DNA"/>
</dbReference>
<gene>
    <name evidence="15" type="ORF">BIW11_11655</name>
</gene>
<feature type="domain" description="Cyclic nucleotide-binding" evidence="14">
    <location>
        <begin position="70"/>
        <end position="191"/>
    </location>
</feature>
<dbReference type="Pfam" id="PF00027">
    <property type="entry name" value="cNMP_binding"/>
    <property type="match status" value="1"/>
</dbReference>
<keyword evidence="15" id="KW-0808">Transferase</keyword>
<organism evidence="15 16">
    <name type="scientific">Tropilaelaps mercedesae</name>
    <dbReference type="NCBI Taxonomy" id="418985"/>
    <lineage>
        <taxon>Eukaryota</taxon>
        <taxon>Metazoa</taxon>
        <taxon>Ecdysozoa</taxon>
        <taxon>Arthropoda</taxon>
        <taxon>Chelicerata</taxon>
        <taxon>Arachnida</taxon>
        <taxon>Acari</taxon>
        <taxon>Parasitiformes</taxon>
        <taxon>Mesostigmata</taxon>
        <taxon>Gamasina</taxon>
        <taxon>Dermanyssoidea</taxon>
        <taxon>Laelapidae</taxon>
        <taxon>Tropilaelaps</taxon>
    </lineage>
</organism>
<keyword evidence="10" id="KW-0472">Membrane</keyword>
<evidence type="ECO:0000256" key="10">
    <source>
        <dbReference type="ARBA" id="ARBA00023136"/>
    </source>
</evidence>
<dbReference type="GO" id="GO:0004862">
    <property type="term" value="F:cAMP-dependent protein kinase inhibitor activity"/>
    <property type="evidence" value="ECO:0007669"/>
    <property type="project" value="TreeGrafter"/>
</dbReference>
<dbReference type="InterPro" id="IPR000595">
    <property type="entry name" value="cNMP-bd_dom"/>
</dbReference>
<keyword evidence="9" id="KW-0547">Nucleotide-binding</keyword>
<evidence type="ECO:0000256" key="13">
    <source>
        <dbReference type="ARBA" id="ARBA00041039"/>
    </source>
</evidence>
<keyword evidence="6" id="KW-0597">Phosphoprotein</keyword>
<evidence type="ECO:0000313" key="15">
    <source>
        <dbReference type="EMBL" id="OQR70403.1"/>
    </source>
</evidence>
<keyword evidence="5" id="KW-0963">Cytoplasm</keyword>
<comment type="function">
    <text evidence="12">Regulatory subunit of the cAMP-dependent protein kinases involved in cAMP signaling in cells. Type II regulatory chains mediate membrane association by binding to anchoring proteins, including the MAP2 kinase.</text>
</comment>
<keyword evidence="4" id="KW-1003">Cell membrane</keyword>
<dbReference type="GO" id="GO:0034236">
    <property type="term" value="F:protein kinase A catalytic subunit binding"/>
    <property type="evidence" value="ECO:0007669"/>
    <property type="project" value="TreeGrafter"/>
</dbReference>
<dbReference type="CDD" id="cd00038">
    <property type="entry name" value="CAP_ED"/>
    <property type="match status" value="2"/>
</dbReference>
<dbReference type="GO" id="GO:0005829">
    <property type="term" value="C:cytosol"/>
    <property type="evidence" value="ECO:0007669"/>
    <property type="project" value="TreeGrafter"/>
</dbReference>
<dbReference type="GO" id="GO:0016301">
    <property type="term" value="F:kinase activity"/>
    <property type="evidence" value="ECO:0007669"/>
    <property type="project" value="UniProtKB-KW"/>
</dbReference>
<dbReference type="PROSITE" id="PS50042">
    <property type="entry name" value="CNMP_BINDING_3"/>
    <property type="match status" value="2"/>
</dbReference>
<keyword evidence="7" id="KW-0116">cAMP-binding</keyword>